<name>A0A498LLT2_LABRO</name>
<proteinExistence type="inferred from homology"/>
<dbReference type="GO" id="GO:0016712">
    <property type="term" value="F:oxidoreductase activity, acting on paired donors, with incorporation or reduction of molecular oxygen, reduced flavin or flavoprotein as one donor, and incorporation of one atom of oxygen"/>
    <property type="evidence" value="ECO:0007669"/>
    <property type="project" value="TreeGrafter"/>
</dbReference>
<dbReference type="GO" id="GO:0005737">
    <property type="term" value="C:cytoplasm"/>
    <property type="evidence" value="ECO:0007669"/>
    <property type="project" value="TreeGrafter"/>
</dbReference>
<accession>A0A498LLT2</accession>
<evidence type="ECO:0000256" key="4">
    <source>
        <dbReference type="ARBA" id="ARBA00023004"/>
    </source>
</evidence>
<keyword evidence="3" id="KW-0479">Metal-binding</keyword>
<dbReference type="Gene3D" id="1.10.630.10">
    <property type="entry name" value="Cytochrome P450"/>
    <property type="match status" value="1"/>
</dbReference>
<dbReference type="PANTHER" id="PTHR24300:SF375">
    <property type="entry name" value="CYTOCHROME P450 FAMILY"/>
    <property type="match status" value="1"/>
</dbReference>
<keyword evidence="4" id="KW-0408">Iron</keyword>
<dbReference type="EMBL" id="QBIY01013344">
    <property type="protein sequence ID" value="RXN07664.1"/>
    <property type="molecule type" value="Genomic_DNA"/>
</dbReference>
<dbReference type="Proteomes" id="UP000290572">
    <property type="component" value="Unassembled WGS sequence"/>
</dbReference>
<evidence type="ECO:0000256" key="1">
    <source>
        <dbReference type="ARBA" id="ARBA00001971"/>
    </source>
</evidence>
<dbReference type="GO" id="GO:0020037">
    <property type="term" value="F:heme binding"/>
    <property type="evidence" value="ECO:0007669"/>
    <property type="project" value="InterPro"/>
</dbReference>
<comment type="cofactor">
    <cofactor evidence="1">
        <name>heme</name>
        <dbReference type="ChEBI" id="CHEBI:30413"/>
    </cofactor>
</comment>
<dbReference type="Pfam" id="PF00067">
    <property type="entry name" value="p450"/>
    <property type="match status" value="1"/>
</dbReference>
<dbReference type="PRINTS" id="PR00463">
    <property type="entry name" value="EP450I"/>
</dbReference>
<evidence type="ECO:0000313" key="6">
    <source>
        <dbReference type="Proteomes" id="UP000290572"/>
    </source>
</evidence>
<dbReference type="GO" id="GO:0005506">
    <property type="term" value="F:iron ion binding"/>
    <property type="evidence" value="ECO:0007669"/>
    <property type="project" value="InterPro"/>
</dbReference>
<dbReference type="AlphaFoldDB" id="A0A498LLT2"/>
<reference evidence="5 6" key="1">
    <citation type="submission" date="2018-03" db="EMBL/GenBank/DDBJ databases">
        <title>Draft genome sequence of Rohu Carp (Labeo rohita).</title>
        <authorList>
            <person name="Das P."/>
            <person name="Kushwaha B."/>
            <person name="Joshi C.G."/>
            <person name="Kumar D."/>
            <person name="Nagpure N.S."/>
            <person name="Sahoo L."/>
            <person name="Das S.P."/>
            <person name="Bit A."/>
            <person name="Patnaik S."/>
            <person name="Meher P.K."/>
            <person name="Jayasankar P."/>
            <person name="Koringa P.G."/>
            <person name="Patel N.V."/>
            <person name="Hinsu A.T."/>
            <person name="Kumar R."/>
            <person name="Pandey M."/>
            <person name="Agarwal S."/>
            <person name="Srivastava S."/>
            <person name="Singh M."/>
            <person name="Iquebal M.A."/>
            <person name="Jaiswal S."/>
            <person name="Angadi U.B."/>
            <person name="Kumar N."/>
            <person name="Raza M."/>
            <person name="Shah T.M."/>
            <person name="Rai A."/>
            <person name="Jena J.K."/>
        </authorList>
    </citation>
    <scope>NUCLEOTIDE SEQUENCE [LARGE SCALE GENOMIC DNA]</scope>
    <source>
        <strain evidence="5">DASCIFA01</strain>
        <tissue evidence="5">Testis</tissue>
    </source>
</reference>
<comment type="similarity">
    <text evidence="2">Belongs to the cytochrome P450 family.</text>
</comment>
<dbReference type="InterPro" id="IPR002401">
    <property type="entry name" value="Cyt_P450_E_grp-I"/>
</dbReference>
<dbReference type="InterPro" id="IPR036396">
    <property type="entry name" value="Cyt_P450_sf"/>
</dbReference>
<comment type="caution">
    <text evidence="5">The sequence shown here is derived from an EMBL/GenBank/DDBJ whole genome shotgun (WGS) entry which is preliminary data.</text>
</comment>
<dbReference type="STRING" id="84645.A0A498LLT2"/>
<gene>
    <name evidence="5" type="ORF">ROHU_011894</name>
</gene>
<keyword evidence="6" id="KW-1185">Reference proteome</keyword>
<dbReference type="SUPFAM" id="SSF48264">
    <property type="entry name" value="Cytochrome P450"/>
    <property type="match status" value="1"/>
</dbReference>
<dbReference type="PANTHER" id="PTHR24300">
    <property type="entry name" value="CYTOCHROME P450 508A4-RELATED"/>
    <property type="match status" value="1"/>
</dbReference>
<dbReference type="InterPro" id="IPR001128">
    <property type="entry name" value="Cyt_P450"/>
</dbReference>
<evidence type="ECO:0000313" key="5">
    <source>
        <dbReference type="EMBL" id="RXN07664.1"/>
    </source>
</evidence>
<protein>
    <submittedName>
        <fullName evidence="5">Cytochrome P450 2M1-like protein</fullName>
    </submittedName>
</protein>
<dbReference type="GO" id="GO:0006805">
    <property type="term" value="P:xenobiotic metabolic process"/>
    <property type="evidence" value="ECO:0007669"/>
    <property type="project" value="TreeGrafter"/>
</dbReference>
<sequence length="105" mass="12212">MNNVDPSCPQDFIEAFVLKIQEEKDNPDTEYHFDNLISVIRNLFSAGTETTVRHALLLMMKHPDIQERVQREIDEVVGQDRWRSVEDRKNLPYTGKRVCLGEALP</sequence>
<evidence type="ECO:0000256" key="3">
    <source>
        <dbReference type="ARBA" id="ARBA00022723"/>
    </source>
</evidence>
<dbReference type="GO" id="GO:0006082">
    <property type="term" value="P:organic acid metabolic process"/>
    <property type="evidence" value="ECO:0007669"/>
    <property type="project" value="TreeGrafter"/>
</dbReference>
<evidence type="ECO:0000256" key="2">
    <source>
        <dbReference type="ARBA" id="ARBA00010617"/>
    </source>
</evidence>
<dbReference type="InterPro" id="IPR050182">
    <property type="entry name" value="Cytochrome_P450_fam2"/>
</dbReference>
<organism evidence="5 6">
    <name type="scientific">Labeo rohita</name>
    <name type="common">Indian major carp</name>
    <name type="synonym">Cyprinus rohita</name>
    <dbReference type="NCBI Taxonomy" id="84645"/>
    <lineage>
        <taxon>Eukaryota</taxon>
        <taxon>Metazoa</taxon>
        <taxon>Chordata</taxon>
        <taxon>Craniata</taxon>
        <taxon>Vertebrata</taxon>
        <taxon>Euteleostomi</taxon>
        <taxon>Actinopterygii</taxon>
        <taxon>Neopterygii</taxon>
        <taxon>Teleostei</taxon>
        <taxon>Ostariophysi</taxon>
        <taxon>Cypriniformes</taxon>
        <taxon>Cyprinidae</taxon>
        <taxon>Labeoninae</taxon>
        <taxon>Labeonini</taxon>
        <taxon>Labeo</taxon>
    </lineage>
</organism>